<feature type="coiled-coil region" evidence="9">
    <location>
        <begin position="138"/>
        <end position="193"/>
    </location>
</feature>
<name>A0ABS9WB46_9PROT</name>
<organism evidence="13 14">
    <name type="scientific">Teichococcus vastitatis</name>
    <dbReference type="NCBI Taxonomy" id="2307076"/>
    <lineage>
        <taxon>Bacteria</taxon>
        <taxon>Pseudomonadati</taxon>
        <taxon>Pseudomonadota</taxon>
        <taxon>Alphaproteobacteria</taxon>
        <taxon>Acetobacterales</taxon>
        <taxon>Roseomonadaceae</taxon>
        <taxon>Roseomonas</taxon>
    </lineage>
</organism>
<evidence type="ECO:0000313" key="13">
    <source>
        <dbReference type="EMBL" id="MCI0756526.1"/>
    </source>
</evidence>
<keyword evidence="14" id="KW-1185">Reference proteome</keyword>
<evidence type="ECO:0000259" key="11">
    <source>
        <dbReference type="PROSITE" id="PS50112"/>
    </source>
</evidence>
<dbReference type="Pfam" id="PF13426">
    <property type="entry name" value="PAS_9"/>
    <property type="match status" value="1"/>
</dbReference>
<evidence type="ECO:0000259" key="10">
    <source>
        <dbReference type="PROSITE" id="PS50109"/>
    </source>
</evidence>
<dbReference type="InterPro" id="IPR000700">
    <property type="entry name" value="PAS-assoc_C"/>
</dbReference>
<sequence>MPDHSHDNEMSAGRNIASLKEQGGAFVEAVESSRMPMVVTDANTARHSIIYVNRSFLTLLGYECVAEVVGQDYLFVAGRHVEPEVQRRIEAALASRTSSTDDLLFHAKDGRQVWVSQLIEPMEEDGRIMRHFSSFYDITERVRREQALQQEKETLERRVATRTKRLQQAKEKLEKEVERRRRTEATLRDALAQGQEDLRFRDFLVREVNHRTKNALQLAVSLLSVQASHAAPETRDALEIASGRLRRIGEVHDLLTYQSEAPESVDFPVYLQRLSQQMAESLVAEPGRIRLEVKAEEDATWGPDLVVPLGLIAGEALTNALRYAFPNDRKGQVRMVLRSLDGGLMCLCIEDDGVGMPGTRRAGSLGLQLIDMFANQIGGKATLESGSGGKGTIVAVTFPDPRYSLG</sequence>
<dbReference type="InterPro" id="IPR000014">
    <property type="entry name" value="PAS"/>
</dbReference>
<dbReference type="RefSeq" id="WP_120007263.1">
    <property type="nucleotide sequence ID" value="NZ_JALBUU010000125.1"/>
</dbReference>
<dbReference type="PANTHER" id="PTHR41523">
    <property type="entry name" value="TWO-COMPONENT SYSTEM SENSOR PROTEIN"/>
    <property type="match status" value="1"/>
</dbReference>
<keyword evidence="9" id="KW-0175">Coiled coil</keyword>
<keyword evidence="6" id="KW-0418">Kinase</keyword>
<evidence type="ECO:0000256" key="3">
    <source>
        <dbReference type="ARBA" id="ARBA00022553"/>
    </source>
</evidence>
<dbReference type="SUPFAM" id="SSF55874">
    <property type="entry name" value="ATPase domain of HSP90 chaperone/DNA topoisomerase II/histidine kinase"/>
    <property type="match status" value="1"/>
</dbReference>
<protein>
    <recommendedName>
        <fullName evidence="2">histidine kinase</fullName>
        <ecNumber evidence="2">2.7.13.3</ecNumber>
    </recommendedName>
</protein>
<evidence type="ECO:0000256" key="5">
    <source>
        <dbReference type="ARBA" id="ARBA00022741"/>
    </source>
</evidence>
<keyword evidence="3" id="KW-0597">Phosphoprotein</keyword>
<comment type="catalytic activity">
    <reaction evidence="1">
        <text>ATP + protein L-histidine = ADP + protein N-phospho-L-histidine.</text>
        <dbReference type="EC" id="2.7.13.3"/>
    </reaction>
</comment>
<keyword evidence="8" id="KW-0843">Virulence</keyword>
<reference evidence="13 14" key="1">
    <citation type="submission" date="2022-03" db="EMBL/GenBank/DDBJ databases">
        <title>Complete genome analysis of Roseomonas KG 17.1 : a prolific producer of plant growth promoters.</title>
        <authorList>
            <person name="Saadouli I."/>
            <person name="Najjari A."/>
            <person name="Mosbah A."/>
            <person name="Ouzari H.I."/>
        </authorList>
    </citation>
    <scope>NUCLEOTIDE SEQUENCE [LARGE SCALE GENOMIC DNA]</scope>
    <source>
        <strain evidence="13 14">KG17-1</strain>
    </source>
</reference>
<evidence type="ECO:0000256" key="2">
    <source>
        <dbReference type="ARBA" id="ARBA00012438"/>
    </source>
</evidence>
<proteinExistence type="predicted"/>
<dbReference type="Pfam" id="PF02518">
    <property type="entry name" value="HATPase_c"/>
    <property type="match status" value="1"/>
</dbReference>
<dbReference type="InterPro" id="IPR036890">
    <property type="entry name" value="HATPase_C_sf"/>
</dbReference>
<gene>
    <name evidence="13" type="ORF">MON41_23090</name>
</gene>
<dbReference type="PANTHER" id="PTHR41523:SF8">
    <property type="entry name" value="ETHYLENE RESPONSE SENSOR PROTEIN"/>
    <property type="match status" value="1"/>
</dbReference>
<dbReference type="SMART" id="SM00387">
    <property type="entry name" value="HATPase_c"/>
    <property type="match status" value="1"/>
</dbReference>
<evidence type="ECO:0000313" key="14">
    <source>
        <dbReference type="Proteomes" id="UP001201985"/>
    </source>
</evidence>
<evidence type="ECO:0000256" key="4">
    <source>
        <dbReference type="ARBA" id="ARBA00022679"/>
    </source>
</evidence>
<keyword evidence="5" id="KW-0547">Nucleotide-binding</keyword>
<dbReference type="PROSITE" id="PS50113">
    <property type="entry name" value="PAC"/>
    <property type="match status" value="1"/>
</dbReference>
<dbReference type="PROSITE" id="PS50109">
    <property type="entry name" value="HIS_KIN"/>
    <property type="match status" value="1"/>
</dbReference>
<dbReference type="PROSITE" id="PS50112">
    <property type="entry name" value="PAS"/>
    <property type="match status" value="1"/>
</dbReference>
<dbReference type="SUPFAM" id="SSF55785">
    <property type="entry name" value="PYP-like sensor domain (PAS domain)"/>
    <property type="match status" value="1"/>
</dbReference>
<evidence type="ECO:0000256" key="8">
    <source>
        <dbReference type="ARBA" id="ARBA00023026"/>
    </source>
</evidence>
<feature type="domain" description="Histidine kinase" evidence="10">
    <location>
        <begin position="207"/>
        <end position="402"/>
    </location>
</feature>
<dbReference type="EMBL" id="JALBUU010000125">
    <property type="protein sequence ID" value="MCI0756526.1"/>
    <property type="molecule type" value="Genomic_DNA"/>
</dbReference>
<dbReference type="NCBIfam" id="TIGR00229">
    <property type="entry name" value="sensory_box"/>
    <property type="match status" value="1"/>
</dbReference>
<evidence type="ECO:0000259" key="12">
    <source>
        <dbReference type="PROSITE" id="PS50113"/>
    </source>
</evidence>
<dbReference type="Pfam" id="PF07568">
    <property type="entry name" value="HisKA_2"/>
    <property type="match status" value="1"/>
</dbReference>
<dbReference type="Proteomes" id="UP001201985">
    <property type="component" value="Unassembled WGS sequence"/>
</dbReference>
<evidence type="ECO:0000256" key="7">
    <source>
        <dbReference type="ARBA" id="ARBA00022840"/>
    </source>
</evidence>
<dbReference type="InterPro" id="IPR035965">
    <property type="entry name" value="PAS-like_dom_sf"/>
</dbReference>
<dbReference type="InterPro" id="IPR011495">
    <property type="entry name" value="Sig_transdc_His_kin_sub2_dim/P"/>
</dbReference>
<keyword evidence="7" id="KW-0067">ATP-binding</keyword>
<dbReference type="InterPro" id="IPR003594">
    <property type="entry name" value="HATPase_dom"/>
</dbReference>
<dbReference type="Gene3D" id="3.30.565.10">
    <property type="entry name" value="Histidine kinase-like ATPase, C-terminal domain"/>
    <property type="match status" value="1"/>
</dbReference>
<evidence type="ECO:0000256" key="6">
    <source>
        <dbReference type="ARBA" id="ARBA00022777"/>
    </source>
</evidence>
<comment type="caution">
    <text evidence="13">The sequence shown here is derived from an EMBL/GenBank/DDBJ whole genome shotgun (WGS) entry which is preliminary data.</text>
</comment>
<dbReference type="CDD" id="cd00130">
    <property type="entry name" value="PAS"/>
    <property type="match status" value="1"/>
</dbReference>
<dbReference type="Gene3D" id="3.30.450.20">
    <property type="entry name" value="PAS domain"/>
    <property type="match status" value="1"/>
</dbReference>
<evidence type="ECO:0000256" key="1">
    <source>
        <dbReference type="ARBA" id="ARBA00000085"/>
    </source>
</evidence>
<accession>A0ABS9WB46</accession>
<evidence type="ECO:0000256" key="9">
    <source>
        <dbReference type="SAM" id="Coils"/>
    </source>
</evidence>
<dbReference type="InterPro" id="IPR005467">
    <property type="entry name" value="His_kinase_dom"/>
</dbReference>
<keyword evidence="4" id="KW-0808">Transferase</keyword>
<dbReference type="EC" id="2.7.13.3" evidence="2"/>
<feature type="domain" description="PAS" evidence="11">
    <location>
        <begin position="22"/>
        <end position="63"/>
    </location>
</feature>
<feature type="domain" description="PAC" evidence="12">
    <location>
        <begin position="98"/>
        <end position="150"/>
    </location>
</feature>